<accession>F0SLW0</accession>
<evidence type="ECO:0000313" key="3">
    <source>
        <dbReference type="Proteomes" id="UP000006860"/>
    </source>
</evidence>
<feature type="transmembrane region" description="Helical" evidence="1">
    <location>
        <begin position="54"/>
        <end position="74"/>
    </location>
</feature>
<keyword evidence="1" id="KW-0472">Membrane</keyword>
<sequence>MTESSSQSNPPAPPDPPPSPLLEAMRILSHITTAIALMLVSGGIGYGLDLWLGWTFFSLLGFAGGGFLGVRHLIQQTSD</sequence>
<feature type="transmembrane region" description="Helical" evidence="1">
    <location>
        <begin position="27"/>
        <end position="48"/>
    </location>
</feature>
<dbReference type="HOGENOM" id="CLU_2603862_0_0_0"/>
<dbReference type="Proteomes" id="UP000006860">
    <property type="component" value="Chromosome"/>
</dbReference>
<gene>
    <name evidence="2" type="ordered locus">Plabr_2283</name>
</gene>
<reference evidence="3" key="1">
    <citation type="submission" date="2011-02" db="EMBL/GenBank/DDBJ databases">
        <title>The complete genome of Planctomyces brasiliensis DSM 5305.</title>
        <authorList>
            <person name="Lucas S."/>
            <person name="Copeland A."/>
            <person name="Lapidus A."/>
            <person name="Bruce D."/>
            <person name="Goodwin L."/>
            <person name="Pitluck S."/>
            <person name="Kyrpides N."/>
            <person name="Mavromatis K."/>
            <person name="Pagani I."/>
            <person name="Ivanova N."/>
            <person name="Ovchinnikova G."/>
            <person name="Lu M."/>
            <person name="Detter J.C."/>
            <person name="Han C."/>
            <person name="Land M."/>
            <person name="Hauser L."/>
            <person name="Markowitz V."/>
            <person name="Cheng J.-F."/>
            <person name="Hugenholtz P."/>
            <person name="Woyke T."/>
            <person name="Wu D."/>
            <person name="Tindall B."/>
            <person name="Pomrenke H.G."/>
            <person name="Brambilla E."/>
            <person name="Klenk H.-P."/>
            <person name="Eisen J.A."/>
        </authorList>
    </citation>
    <scope>NUCLEOTIDE SEQUENCE [LARGE SCALE GENOMIC DNA]</scope>
    <source>
        <strain evidence="3">ATCC 49424 / DSM 5305 / JCM 21570 / NBRC 103401 / IFAM 1448</strain>
    </source>
</reference>
<keyword evidence="1" id="KW-1133">Transmembrane helix</keyword>
<evidence type="ECO:0008006" key="4">
    <source>
        <dbReference type="Google" id="ProtNLM"/>
    </source>
</evidence>
<organism evidence="2 3">
    <name type="scientific">Rubinisphaera brasiliensis (strain ATCC 49424 / DSM 5305 / JCM 21570 / IAM 15109 / NBRC 103401 / IFAM 1448)</name>
    <name type="common">Planctomyces brasiliensis</name>
    <dbReference type="NCBI Taxonomy" id="756272"/>
    <lineage>
        <taxon>Bacteria</taxon>
        <taxon>Pseudomonadati</taxon>
        <taxon>Planctomycetota</taxon>
        <taxon>Planctomycetia</taxon>
        <taxon>Planctomycetales</taxon>
        <taxon>Planctomycetaceae</taxon>
        <taxon>Rubinisphaera</taxon>
    </lineage>
</organism>
<evidence type="ECO:0000256" key="1">
    <source>
        <dbReference type="SAM" id="Phobius"/>
    </source>
</evidence>
<protein>
    <recommendedName>
        <fullName evidence="4">AtpZ/AtpI family protein</fullName>
    </recommendedName>
</protein>
<keyword evidence="3" id="KW-1185">Reference proteome</keyword>
<proteinExistence type="predicted"/>
<dbReference type="EMBL" id="CP002546">
    <property type="protein sequence ID" value="ADY59885.1"/>
    <property type="molecule type" value="Genomic_DNA"/>
</dbReference>
<dbReference type="KEGG" id="pbs:Plabr_2283"/>
<keyword evidence="1" id="KW-0812">Transmembrane</keyword>
<dbReference type="AlphaFoldDB" id="F0SLW0"/>
<name>F0SLW0_RUBBR</name>
<dbReference type="RefSeq" id="WP_013628609.1">
    <property type="nucleotide sequence ID" value="NC_015174.1"/>
</dbReference>
<evidence type="ECO:0000313" key="2">
    <source>
        <dbReference type="EMBL" id="ADY59885.1"/>
    </source>
</evidence>
<dbReference type="OrthoDB" id="9969166at2"/>